<dbReference type="RefSeq" id="WP_097151749.1">
    <property type="nucleotide sequence ID" value="NZ_OBEL01000001.1"/>
</dbReference>
<sequence>MSFLTSKTAIEKAIQVCQAVAGGDFEARILDIPDKGDMAELMHAINLLIDRTDAYIRESKACLDYVSRNQHFRLIAEKGMVGNFQQAAQSINQATYSIKQKHDDFTKMGDRFENDLNNITAQMSSMIGDLQGSSDEVGTASKNAQSEALVVAAGAEEASANMQSVAAATEELTTSISEINRQVNEAAGIAQASVQKSQDMSEGILGLSTASSQIGDVVSLISDIAAQTNLLALNATIEAARAGEAGRGFAIVAQEVKNLSAQTAAATEEITSQISSLQTATQRAVGANDEISKTIARVSEISTAIAAAVEQQSDATKEIAANLDEAAKGTTDVSIGITSVNEATKITDSSAQKVLAVSNLMVEQEKNLAHLKDELGTFLCEIRKVG</sequence>
<dbReference type="GO" id="GO:0007165">
    <property type="term" value="P:signal transduction"/>
    <property type="evidence" value="ECO:0007669"/>
    <property type="project" value="UniProtKB-KW"/>
</dbReference>
<dbReference type="InterPro" id="IPR004090">
    <property type="entry name" value="Chemotax_Me-accpt_rcpt"/>
</dbReference>
<dbReference type="Gene3D" id="1.10.287.950">
    <property type="entry name" value="Methyl-accepting chemotaxis protein"/>
    <property type="match status" value="1"/>
</dbReference>
<dbReference type="Proteomes" id="UP000219439">
    <property type="component" value="Unassembled WGS sequence"/>
</dbReference>
<dbReference type="PANTHER" id="PTHR32089">
    <property type="entry name" value="METHYL-ACCEPTING CHEMOTAXIS PROTEIN MCPB"/>
    <property type="match status" value="1"/>
</dbReference>
<dbReference type="InterPro" id="IPR003660">
    <property type="entry name" value="HAMP_dom"/>
</dbReference>
<gene>
    <name evidence="6" type="ORF">SAMN06265368_0425</name>
</gene>
<dbReference type="Pfam" id="PF00015">
    <property type="entry name" value="MCPsignal"/>
    <property type="match status" value="1"/>
</dbReference>
<evidence type="ECO:0000256" key="1">
    <source>
        <dbReference type="ARBA" id="ARBA00023224"/>
    </source>
</evidence>
<reference evidence="6 7" key="1">
    <citation type="submission" date="2017-09" db="EMBL/GenBank/DDBJ databases">
        <authorList>
            <person name="Ehlers B."/>
            <person name="Leendertz F.H."/>
        </authorList>
    </citation>
    <scope>NUCLEOTIDE SEQUENCE [LARGE SCALE GENOMIC DNA]</scope>
    <source>
        <strain evidence="6 7">DSM 18289</strain>
    </source>
</reference>
<protein>
    <submittedName>
        <fullName evidence="6">Methyl-accepting chemotaxis sensory transducer</fullName>
    </submittedName>
</protein>
<dbReference type="PROSITE" id="PS50111">
    <property type="entry name" value="CHEMOTAXIS_TRANSDUC_2"/>
    <property type="match status" value="1"/>
</dbReference>
<comment type="similarity">
    <text evidence="2">Belongs to the methyl-accepting chemotaxis (MCP) protein family.</text>
</comment>
<dbReference type="GO" id="GO:0016020">
    <property type="term" value="C:membrane"/>
    <property type="evidence" value="ECO:0007669"/>
    <property type="project" value="InterPro"/>
</dbReference>
<name>A0A285NAF4_9HYPH</name>
<dbReference type="PROSITE" id="PS50885">
    <property type="entry name" value="HAMP"/>
    <property type="match status" value="1"/>
</dbReference>
<dbReference type="AlphaFoldDB" id="A0A285NAF4"/>
<accession>A0A285NAF4</accession>
<feature type="domain" description="Methyl-accepting transducer" evidence="4">
    <location>
        <begin position="126"/>
        <end position="362"/>
    </location>
</feature>
<dbReference type="InterPro" id="IPR004089">
    <property type="entry name" value="MCPsignal_dom"/>
</dbReference>
<organism evidence="6 7">
    <name type="scientific">Cohaesibacter gelatinilyticus</name>
    <dbReference type="NCBI Taxonomy" id="372072"/>
    <lineage>
        <taxon>Bacteria</taxon>
        <taxon>Pseudomonadati</taxon>
        <taxon>Pseudomonadota</taxon>
        <taxon>Alphaproteobacteria</taxon>
        <taxon>Hyphomicrobiales</taxon>
        <taxon>Cohaesibacteraceae</taxon>
    </lineage>
</organism>
<dbReference type="PANTHER" id="PTHR32089:SF112">
    <property type="entry name" value="LYSOZYME-LIKE PROTEIN-RELATED"/>
    <property type="match status" value="1"/>
</dbReference>
<proteinExistence type="inferred from homology"/>
<dbReference type="GO" id="GO:0006935">
    <property type="term" value="P:chemotaxis"/>
    <property type="evidence" value="ECO:0007669"/>
    <property type="project" value="InterPro"/>
</dbReference>
<keyword evidence="7" id="KW-1185">Reference proteome</keyword>
<evidence type="ECO:0000259" key="5">
    <source>
        <dbReference type="PROSITE" id="PS50885"/>
    </source>
</evidence>
<dbReference type="EMBL" id="OBEL01000001">
    <property type="protein sequence ID" value="SNZ06452.1"/>
    <property type="molecule type" value="Genomic_DNA"/>
</dbReference>
<evidence type="ECO:0000256" key="2">
    <source>
        <dbReference type="ARBA" id="ARBA00029447"/>
    </source>
</evidence>
<dbReference type="SUPFAM" id="SSF58104">
    <property type="entry name" value="Methyl-accepting chemotaxis protein (MCP) signaling domain"/>
    <property type="match status" value="1"/>
</dbReference>
<evidence type="ECO:0000256" key="3">
    <source>
        <dbReference type="PROSITE-ProRule" id="PRU00284"/>
    </source>
</evidence>
<keyword evidence="1 3" id="KW-0807">Transducer</keyword>
<dbReference type="SMART" id="SM00283">
    <property type="entry name" value="MA"/>
    <property type="match status" value="1"/>
</dbReference>
<evidence type="ECO:0000259" key="4">
    <source>
        <dbReference type="PROSITE" id="PS50111"/>
    </source>
</evidence>
<evidence type="ECO:0000313" key="6">
    <source>
        <dbReference type="EMBL" id="SNZ06452.1"/>
    </source>
</evidence>
<dbReference type="OrthoDB" id="5179380at2"/>
<dbReference type="PRINTS" id="PR00260">
    <property type="entry name" value="CHEMTRNSDUCR"/>
</dbReference>
<evidence type="ECO:0000313" key="7">
    <source>
        <dbReference type="Proteomes" id="UP000219439"/>
    </source>
</evidence>
<feature type="domain" description="HAMP" evidence="5">
    <location>
        <begin position="4"/>
        <end position="57"/>
    </location>
</feature>
<dbReference type="GO" id="GO:0004888">
    <property type="term" value="F:transmembrane signaling receptor activity"/>
    <property type="evidence" value="ECO:0007669"/>
    <property type="project" value="InterPro"/>
</dbReference>